<accession>A0ABN8JHV5</accession>
<dbReference type="InterPro" id="IPR032466">
    <property type="entry name" value="Metal_Hydrolase"/>
</dbReference>
<reference evidence="10" key="1">
    <citation type="submission" date="2022-03" db="EMBL/GenBank/DDBJ databases">
        <authorList>
            <person name="Brunel B."/>
        </authorList>
    </citation>
    <scope>NUCLEOTIDE SEQUENCE</scope>
    <source>
        <strain evidence="10">STM4922sample</strain>
    </source>
</reference>
<dbReference type="Gene3D" id="3.20.20.140">
    <property type="entry name" value="Metal-dependent hydrolases"/>
    <property type="match status" value="1"/>
</dbReference>
<dbReference type="Pfam" id="PF01979">
    <property type="entry name" value="Amidohydro_1"/>
    <property type="match status" value="1"/>
</dbReference>
<dbReference type="EMBL" id="CAKXZS010000011">
    <property type="protein sequence ID" value="CAH2397455.1"/>
    <property type="molecule type" value="Genomic_DNA"/>
</dbReference>
<comment type="pathway">
    <text evidence="1 8">Purine metabolism; guanine degradation; xanthine from guanine: step 1/1.</text>
</comment>
<dbReference type="RefSeq" id="WP_254024197.1">
    <property type="nucleotide sequence ID" value="NZ_CAKXZS010000011.1"/>
</dbReference>
<evidence type="ECO:0000256" key="7">
    <source>
        <dbReference type="NCBIfam" id="TIGR02967"/>
    </source>
</evidence>
<evidence type="ECO:0000256" key="1">
    <source>
        <dbReference type="ARBA" id="ARBA00004984"/>
    </source>
</evidence>
<dbReference type="EC" id="3.5.4.3" evidence="3 7"/>
<evidence type="ECO:0000256" key="2">
    <source>
        <dbReference type="ARBA" id="ARBA00006745"/>
    </source>
</evidence>
<organism evidence="10 11">
    <name type="scientific">Mesorhizobium ventifaucium</name>
    <dbReference type="NCBI Taxonomy" id="666020"/>
    <lineage>
        <taxon>Bacteria</taxon>
        <taxon>Pseudomonadati</taxon>
        <taxon>Pseudomonadota</taxon>
        <taxon>Alphaproteobacteria</taxon>
        <taxon>Hyphomicrobiales</taxon>
        <taxon>Phyllobacteriaceae</taxon>
        <taxon>Mesorhizobium</taxon>
    </lineage>
</organism>
<gene>
    <name evidence="10" type="primary">guaD</name>
    <name evidence="10" type="ORF">MES4922_190190</name>
</gene>
<comment type="caution">
    <text evidence="10">The sequence shown here is derived from an EMBL/GenBank/DDBJ whole genome shotgun (WGS) entry which is preliminary data.</text>
</comment>
<dbReference type="InterPro" id="IPR014311">
    <property type="entry name" value="Guanine_deaminase"/>
</dbReference>
<evidence type="ECO:0000256" key="8">
    <source>
        <dbReference type="RuleBase" id="RU366009"/>
    </source>
</evidence>
<keyword evidence="5 8" id="KW-0378">Hydrolase</keyword>
<name>A0ABN8JHV5_9HYPH</name>
<evidence type="ECO:0000256" key="5">
    <source>
        <dbReference type="ARBA" id="ARBA00022801"/>
    </source>
</evidence>
<evidence type="ECO:0000313" key="10">
    <source>
        <dbReference type="EMBL" id="CAH2397455.1"/>
    </source>
</evidence>
<dbReference type="InterPro" id="IPR011059">
    <property type="entry name" value="Metal-dep_hydrolase_composite"/>
</dbReference>
<keyword evidence="11" id="KW-1185">Reference proteome</keyword>
<evidence type="ECO:0000256" key="6">
    <source>
        <dbReference type="ARBA" id="ARBA00022833"/>
    </source>
</evidence>
<evidence type="ECO:0000256" key="3">
    <source>
        <dbReference type="ARBA" id="ARBA00012781"/>
    </source>
</evidence>
<evidence type="ECO:0000313" key="11">
    <source>
        <dbReference type="Proteomes" id="UP001152604"/>
    </source>
</evidence>
<dbReference type="NCBIfam" id="NF006679">
    <property type="entry name" value="PRK09228.1"/>
    <property type="match status" value="1"/>
</dbReference>
<comment type="cofactor">
    <cofactor evidence="8">
        <name>Zn(2+)</name>
        <dbReference type="ChEBI" id="CHEBI:29105"/>
    </cofactor>
    <text evidence="8">Binds 1 zinc ion per subunit.</text>
</comment>
<comment type="catalytic activity">
    <reaction evidence="8">
        <text>guanine + H2O + H(+) = xanthine + NH4(+)</text>
        <dbReference type="Rhea" id="RHEA:14665"/>
        <dbReference type="ChEBI" id="CHEBI:15377"/>
        <dbReference type="ChEBI" id="CHEBI:15378"/>
        <dbReference type="ChEBI" id="CHEBI:16235"/>
        <dbReference type="ChEBI" id="CHEBI:17712"/>
        <dbReference type="ChEBI" id="CHEBI:28938"/>
        <dbReference type="EC" id="3.5.4.3"/>
    </reaction>
</comment>
<sequence>MTSTLLRGRTLSFLRWPETVDDHPAWRYEDDGGLLLRNGRIVAAGAYADVEKKADEGAKKIDHRPHLLLPGLIDAHAHFPQMQVIASYGAELLDWLNTYTFPEETKFQNAQHGRRIARLFLDEVVRHGTTTVAAYCSVHRESAEAFFAESHDRNMLNIAGKVMMDRNAPEGVLDTPQSAYDDSKALIAEWHGKGRQHYAITPRFAITSSPEQLEMASALCREHPDLHMQTHLSENHAEIAFTLQLYPKASDYTDVYEHYGLLGRKSLFGHCIHLSEREADALSDTGSVAVFCPTSNLFLGSGLFDYQRYRRREKPLRIATATDVGGGTNYSMLRTMDEGYKVIALNGEKLNPFQSFWQLTRGNAEALSIVERIGTLDPGSDADIVVLDARATPAMRLRMETADTLAEELFLLQTLGDDRAVREVYVAGRAAKTDMAIWLSHTSRLDPAAAIGQSLQRS</sequence>
<evidence type="ECO:0000259" key="9">
    <source>
        <dbReference type="Pfam" id="PF01979"/>
    </source>
</evidence>
<dbReference type="SUPFAM" id="SSF51556">
    <property type="entry name" value="Metallo-dependent hydrolases"/>
    <property type="match status" value="1"/>
</dbReference>
<dbReference type="InterPro" id="IPR051607">
    <property type="entry name" value="Metallo-dep_hydrolases"/>
</dbReference>
<dbReference type="Gene3D" id="2.30.40.10">
    <property type="entry name" value="Urease, subunit C, domain 1"/>
    <property type="match status" value="1"/>
</dbReference>
<evidence type="ECO:0000256" key="4">
    <source>
        <dbReference type="ARBA" id="ARBA00022723"/>
    </source>
</evidence>
<keyword evidence="6 8" id="KW-0862">Zinc</keyword>
<dbReference type="PANTHER" id="PTHR11271:SF6">
    <property type="entry name" value="GUANINE DEAMINASE"/>
    <property type="match status" value="1"/>
</dbReference>
<keyword evidence="4 8" id="KW-0479">Metal-binding</keyword>
<dbReference type="InterPro" id="IPR006680">
    <property type="entry name" value="Amidohydro-rel"/>
</dbReference>
<dbReference type="Proteomes" id="UP001152604">
    <property type="component" value="Unassembled WGS sequence"/>
</dbReference>
<dbReference type="SUPFAM" id="SSF51338">
    <property type="entry name" value="Composite domain of metallo-dependent hydrolases"/>
    <property type="match status" value="1"/>
</dbReference>
<proteinExistence type="inferred from homology"/>
<feature type="domain" description="Amidohydrolase-related" evidence="9">
    <location>
        <begin position="68"/>
        <end position="429"/>
    </location>
</feature>
<dbReference type="CDD" id="cd01303">
    <property type="entry name" value="GDEase"/>
    <property type="match status" value="1"/>
</dbReference>
<comment type="function">
    <text evidence="8">Catalyzes the hydrolytic deamination of guanine, producing xanthine and ammonia.</text>
</comment>
<dbReference type="NCBIfam" id="TIGR02967">
    <property type="entry name" value="guan_deamin"/>
    <property type="match status" value="1"/>
</dbReference>
<comment type="similarity">
    <text evidence="2 8">Belongs to the metallo-dependent hydrolases superfamily. ATZ/TRZ family.</text>
</comment>
<dbReference type="PANTHER" id="PTHR11271">
    <property type="entry name" value="GUANINE DEAMINASE"/>
    <property type="match status" value="1"/>
</dbReference>
<dbReference type="GO" id="GO:0008892">
    <property type="term" value="F:guanine deaminase activity"/>
    <property type="evidence" value="ECO:0007669"/>
    <property type="project" value="UniProtKB-EC"/>
</dbReference>
<protein>
    <recommendedName>
        <fullName evidence="3 7">Guanine deaminase</fullName>
        <shortName evidence="8">Guanase</shortName>
        <ecNumber evidence="3 7">3.5.4.3</ecNumber>
    </recommendedName>
    <alternativeName>
        <fullName evidence="8">Guanine aminohydrolase</fullName>
    </alternativeName>
</protein>